<protein>
    <submittedName>
        <fullName evidence="2">Uncharacterized protein</fullName>
    </submittedName>
</protein>
<evidence type="ECO:0000256" key="1">
    <source>
        <dbReference type="SAM" id="MobiDB-lite"/>
    </source>
</evidence>
<name>A0ABD3G6L5_9STRA</name>
<organism evidence="2 3">
    <name type="scientific">Phytophthora oleae</name>
    <dbReference type="NCBI Taxonomy" id="2107226"/>
    <lineage>
        <taxon>Eukaryota</taxon>
        <taxon>Sar</taxon>
        <taxon>Stramenopiles</taxon>
        <taxon>Oomycota</taxon>
        <taxon>Peronosporomycetes</taxon>
        <taxon>Peronosporales</taxon>
        <taxon>Peronosporaceae</taxon>
        <taxon>Phytophthora</taxon>
    </lineage>
</organism>
<reference evidence="2 3" key="1">
    <citation type="submission" date="2024-09" db="EMBL/GenBank/DDBJ databases">
        <title>Genome sequencing and assembly of Phytophthora oleae, isolate VK10A, causative agent of rot of olive drupes.</title>
        <authorList>
            <person name="Conti Taguali S."/>
            <person name="Riolo M."/>
            <person name="La Spada F."/>
            <person name="Cacciola S.O."/>
            <person name="Dionisio G."/>
        </authorList>
    </citation>
    <scope>NUCLEOTIDE SEQUENCE [LARGE SCALE GENOMIC DNA]</scope>
    <source>
        <strain evidence="2 3">VK10A</strain>
    </source>
</reference>
<proteinExistence type="predicted"/>
<gene>
    <name evidence="2" type="ORF">V7S43_001354</name>
</gene>
<sequence>MEQHASDAHAFFQAHKDLFQYDKYVASQDPFQAENSHVHTESGAAMTSAFLEHYCQLDRERPPVPAVSELRLSLLHPPTRRFSMSNASPYKTTAPLPVPAFVTLQSASILENLQHDPIRSYTFERQQHTTQHTQQQPALSITNSHNSPVAPQYPSPVRDFTSKAIADPFFSSQQQRSPVRQSLQSVPKAFSFPQLSGLLIDRETRAAESAHKSWDEAHKIEVLIGSKCVGRVSAASRNIPPSIRSRLQASANVSVRRERLYDLLRREYEELSKRNTQ</sequence>
<comment type="caution">
    <text evidence="2">The sequence shown here is derived from an EMBL/GenBank/DDBJ whole genome shotgun (WGS) entry which is preliminary data.</text>
</comment>
<evidence type="ECO:0000313" key="3">
    <source>
        <dbReference type="Proteomes" id="UP001632037"/>
    </source>
</evidence>
<accession>A0ABD3G6L5</accession>
<dbReference type="AlphaFoldDB" id="A0ABD3G6L5"/>
<feature type="compositionally biased region" description="Polar residues" evidence="1">
    <location>
        <begin position="137"/>
        <end position="149"/>
    </location>
</feature>
<dbReference type="EMBL" id="JBIMZQ010000002">
    <property type="protein sequence ID" value="KAL3673655.1"/>
    <property type="molecule type" value="Genomic_DNA"/>
</dbReference>
<feature type="region of interest" description="Disordered" evidence="1">
    <location>
        <begin position="125"/>
        <end position="157"/>
    </location>
</feature>
<evidence type="ECO:0000313" key="2">
    <source>
        <dbReference type="EMBL" id="KAL3673655.1"/>
    </source>
</evidence>
<dbReference type="Proteomes" id="UP001632037">
    <property type="component" value="Unassembled WGS sequence"/>
</dbReference>
<keyword evidence="3" id="KW-1185">Reference proteome</keyword>